<feature type="domain" description="Fibronectin type-III" evidence="2">
    <location>
        <begin position="252"/>
        <end position="354"/>
    </location>
</feature>
<comment type="caution">
    <text evidence="3">The sequence shown here is derived from an EMBL/GenBank/DDBJ whole genome shotgun (WGS) entry which is preliminary data.</text>
</comment>
<evidence type="ECO:0000313" key="3">
    <source>
        <dbReference type="EMBL" id="KAJ8940930.1"/>
    </source>
</evidence>
<dbReference type="InterPro" id="IPR003961">
    <property type="entry name" value="FN3_dom"/>
</dbReference>
<dbReference type="InterPro" id="IPR013783">
    <property type="entry name" value="Ig-like_fold"/>
</dbReference>
<evidence type="ECO:0000313" key="4">
    <source>
        <dbReference type="Proteomes" id="UP001162162"/>
    </source>
</evidence>
<dbReference type="CDD" id="cd00063">
    <property type="entry name" value="FN3"/>
    <property type="match status" value="2"/>
</dbReference>
<reference evidence="3" key="1">
    <citation type="journal article" date="2023" name="Insect Mol. Biol.">
        <title>Genome sequencing provides insights into the evolution of gene families encoding plant cell wall-degrading enzymes in longhorned beetles.</title>
        <authorList>
            <person name="Shin N.R."/>
            <person name="Okamura Y."/>
            <person name="Kirsch R."/>
            <person name="Pauchet Y."/>
        </authorList>
    </citation>
    <scope>NUCLEOTIDE SEQUENCE</scope>
    <source>
        <strain evidence="3">AMC_N1</strain>
    </source>
</reference>
<dbReference type="PANTHER" id="PTHR46708:SF11">
    <property type="entry name" value="RECEPTOR-TYPE TYROSINE-PROTEIN PHOSPHATASE ETA-LIKE"/>
    <property type="match status" value="1"/>
</dbReference>
<dbReference type="AlphaFoldDB" id="A0AAV8XQ40"/>
<dbReference type="Gene3D" id="2.60.40.10">
    <property type="entry name" value="Immunoglobulins"/>
    <property type="match status" value="2"/>
</dbReference>
<keyword evidence="1" id="KW-0677">Repeat</keyword>
<dbReference type="InterPro" id="IPR036116">
    <property type="entry name" value="FN3_sf"/>
</dbReference>
<dbReference type="Pfam" id="PF14223">
    <property type="entry name" value="Retrotran_gag_2"/>
    <property type="match status" value="1"/>
</dbReference>
<keyword evidence="4" id="KW-1185">Reference proteome</keyword>
<name>A0AAV8XQ40_9CUCU</name>
<dbReference type="PANTHER" id="PTHR46708">
    <property type="entry name" value="TENASCIN"/>
    <property type="match status" value="1"/>
</dbReference>
<dbReference type="Pfam" id="PF00041">
    <property type="entry name" value="fn3"/>
    <property type="match status" value="2"/>
</dbReference>
<protein>
    <recommendedName>
        <fullName evidence="2">Fibronectin type-III domain-containing protein</fullName>
    </recommendedName>
</protein>
<dbReference type="SUPFAM" id="SSF49265">
    <property type="entry name" value="Fibronectin type III"/>
    <property type="match status" value="1"/>
</dbReference>
<dbReference type="SMART" id="SM00060">
    <property type="entry name" value="FN3"/>
    <property type="match status" value="2"/>
</dbReference>
<evidence type="ECO:0000256" key="1">
    <source>
        <dbReference type="ARBA" id="ARBA00022737"/>
    </source>
</evidence>
<evidence type="ECO:0000259" key="2">
    <source>
        <dbReference type="PROSITE" id="PS50853"/>
    </source>
</evidence>
<dbReference type="PROSITE" id="PS50853">
    <property type="entry name" value="FN3"/>
    <property type="match status" value="2"/>
</dbReference>
<dbReference type="EMBL" id="JAPWTK010000400">
    <property type="protein sequence ID" value="KAJ8940930.1"/>
    <property type="molecule type" value="Genomic_DNA"/>
</dbReference>
<feature type="domain" description="Fibronectin type-III" evidence="2">
    <location>
        <begin position="144"/>
        <end position="245"/>
    </location>
</feature>
<accession>A0AAV8XQ40</accession>
<sequence length="360" mass="40929">MALSQHPPIERLRGRENYDSWKFAVQAYLEDLELWECVEPTTTEGVIAAVDPKKDKKCRAKIILLIDPVNYAHIQSTTTSKEAWDKLAEAFSNNGLTRRRISQDCQSVVSRAGFQIELFPAAQCGYFIVSPKTLDDTRLVLPTPPSNLIVEDITATSFFLTWDKPESNPGRFKTYRVLILNHGVNYFIPQNCTPNDTDFSISTEQEQYQFNNALPSHKYKIMIYAENSAGKSSRSADTSLDTNTSDEPRDVKIKDLELLTDLNEFTANLSWKSPCLSNGPIEIFTIRLDGYYRLNATIQDNRTTSVNASAKDEYWTVLDKLMPASEYVVNIRAEVKKSRTKETELVRYLGIKSVRLQEAL</sequence>
<dbReference type="Proteomes" id="UP001162162">
    <property type="component" value="Unassembled WGS sequence"/>
</dbReference>
<dbReference type="InterPro" id="IPR050991">
    <property type="entry name" value="ECM_Regulatory_Proteins"/>
</dbReference>
<gene>
    <name evidence="3" type="ORF">NQ318_013191</name>
</gene>
<organism evidence="3 4">
    <name type="scientific">Aromia moschata</name>
    <dbReference type="NCBI Taxonomy" id="1265417"/>
    <lineage>
        <taxon>Eukaryota</taxon>
        <taxon>Metazoa</taxon>
        <taxon>Ecdysozoa</taxon>
        <taxon>Arthropoda</taxon>
        <taxon>Hexapoda</taxon>
        <taxon>Insecta</taxon>
        <taxon>Pterygota</taxon>
        <taxon>Neoptera</taxon>
        <taxon>Endopterygota</taxon>
        <taxon>Coleoptera</taxon>
        <taxon>Polyphaga</taxon>
        <taxon>Cucujiformia</taxon>
        <taxon>Chrysomeloidea</taxon>
        <taxon>Cerambycidae</taxon>
        <taxon>Cerambycinae</taxon>
        <taxon>Callichromatini</taxon>
        <taxon>Aromia</taxon>
    </lineage>
</organism>
<proteinExistence type="predicted"/>